<evidence type="ECO:0000313" key="4">
    <source>
        <dbReference type="Proteomes" id="UP001151699"/>
    </source>
</evidence>
<evidence type="ECO:0000256" key="1">
    <source>
        <dbReference type="SAM" id="Phobius"/>
    </source>
</evidence>
<keyword evidence="1" id="KW-1133">Transmembrane helix</keyword>
<accession>A0A9Q0S1P7</accession>
<feature type="transmembrane region" description="Helical" evidence="1">
    <location>
        <begin position="21"/>
        <end position="39"/>
    </location>
</feature>
<dbReference type="InterPro" id="IPR004302">
    <property type="entry name" value="Cellulose/chitin-bd_N"/>
</dbReference>
<dbReference type="AlphaFoldDB" id="A0A9Q0S1P7"/>
<evidence type="ECO:0000259" key="2">
    <source>
        <dbReference type="Pfam" id="PF03067"/>
    </source>
</evidence>
<comment type="caution">
    <text evidence="3">The sequence shown here is derived from an EMBL/GenBank/DDBJ whole genome shotgun (WGS) entry which is preliminary data.</text>
</comment>
<keyword evidence="1" id="KW-0472">Membrane</keyword>
<sequence length="230" mass="25323">MNVIVLKKANSITNCALHSTLKMNTLVVLIVLVAGATVVTPHGSITTPLARTRIQDLPNWGGAQQPFWWDSQGVWCGNVQQDVDVRTCGRCGDSPGNTHANRGGRYDKGIITGTYNAGQQVNMVIQFAANHRGGFWIELCNLNNGESDSCFNRLTVISADRPIRPGNMVCSGNDQQNGPMNLRVQLPANFRCTRCTLRWTYRTSYPPAPDACFNPNPAQTFRNCADIRIN</sequence>
<gene>
    <name evidence="3" type="ORF">Bhyg_12877</name>
</gene>
<dbReference type="EMBL" id="WJQU01000003">
    <property type="protein sequence ID" value="KAJ6640128.1"/>
    <property type="molecule type" value="Genomic_DNA"/>
</dbReference>
<dbReference type="Proteomes" id="UP001151699">
    <property type="component" value="Chromosome X"/>
</dbReference>
<organism evidence="3 4">
    <name type="scientific">Pseudolycoriella hygida</name>
    <dbReference type="NCBI Taxonomy" id="35572"/>
    <lineage>
        <taxon>Eukaryota</taxon>
        <taxon>Metazoa</taxon>
        <taxon>Ecdysozoa</taxon>
        <taxon>Arthropoda</taxon>
        <taxon>Hexapoda</taxon>
        <taxon>Insecta</taxon>
        <taxon>Pterygota</taxon>
        <taxon>Neoptera</taxon>
        <taxon>Endopterygota</taxon>
        <taxon>Diptera</taxon>
        <taxon>Nematocera</taxon>
        <taxon>Sciaroidea</taxon>
        <taxon>Sciaridae</taxon>
        <taxon>Pseudolycoriella</taxon>
    </lineage>
</organism>
<keyword evidence="4" id="KW-1185">Reference proteome</keyword>
<reference evidence="3" key="1">
    <citation type="submission" date="2022-07" db="EMBL/GenBank/DDBJ databases">
        <authorList>
            <person name="Trinca V."/>
            <person name="Uliana J.V.C."/>
            <person name="Torres T.T."/>
            <person name="Ward R.J."/>
            <person name="Monesi N."/>
        </authorList>
    </citation>
    <scope>NUCLEOTIDE SEQUENCE</scope>
    <source>
        <strain evidence="3">HSMRA1968</strain>
        <tissue evidence="3">Whole embryos</tissue>
    </source>
</reference>
<dbReference type="Gene3D" id="2.70.50.70">
    <property type="match status" value="1"/>
</dbReference>
<dbReference type="Pfam" id="PF03067">
    <property type="entry name" value="LPMO_10"/>
    <property type="match status" value="1"/>
</dbReference>
<feature type="domain" description="Chitin-binding type-4" evidence="2">
    <location>
        <begin position="42"/>
        <end position="227"/>
    </location>
</feature>
<protein>
    <recommendedName>
        <fullName evidence="2">Chitin-binding type-4 domain-containing protein</fullName>
    </recommendedName>
</protein>
<keyword evidence="1" id="KW-0812">Transmembrane</keyword>
<dbReference type="OrthoDB" id="2342176at2759"/>
<proteinExistence type="predicted"/>
<evidence type="ECO:0000313" key="3">
    <source>
        <dbReference type="EMBL" id="KAJ6640128.1"/>
    </source>
</evidence>
<name>A0A9Q0S1P7_9DIPT</name>